<dbReference type="SUPFAM" id="SSF47954">
    <property type="entry name" value="Cyclin-like"/>
    <property type="match status" value="2"/>
</dbReference>
<accession>A0A316Z9I5</accession>
<dbReference type="AlphaFoldDB" id="A0A316Z9I5"/>
<gene>
    <name evidence="4" type="ORF">FA09DRAFT_330921</name>
</gene>
<feature type="domain" description="Cyclin C-terminal" evidence="3">
    <location>
        <begin position="202"/>
        <end position="282"/>
    </location>
</feature>
<dbReference type="Proteomes" id="UP000245946">
    <property type="component" value="Unassembled WGS sequence"/>
</dbReference>
<evidence type="ECO:0000256" key="1">
    <source>
        <dbReference type="ARBA" id="ARBA00023127"/>
    </source>
</evidence>
<feature type="region of interest" description="Disordered" evidence="2">
    <location>
        <begin position="387"/>
        <end position="490"/>
    </location>
</feature>
<name>A0A316Z9I5_9BASI</name>
<dbReference type="GO" id="GO:0006357">
    <property type="term" value="P:regulation of transcription by RNA polymerase II"/>
    <property type="evidence" value="ECO:0007669"/>
    <property type="project" value="InterPro"/>
</dbReference>
<dbReference type="GeneID" id="37270342"/>
<dbReference type="InterPro" id="IPR031658">
    <property type="entry name" value="Cyclin_C_2"/>
</dbReference>
<dbReference type="RefSeq" id="XP_025597122.1">
    <property type="nucleotide sequence ID" value="XM_025742798.1"/>
</dbReference>
<evidence type="ECO:0000313" key="5">
    <source>
        <dbReference type="Proteomes" id="UP000245946"/>
    </source>
</evidence>
<dbReference type="InterPro" id="IPR036915">
    <property type="entry name" value="Cyclin-like_sf"/>
</dbReference>
<proteinExistence type="predicted"/>
<dbReference type="GO" id="GO:0016538">
    <property type="term" value="F:cyclin-dependent protein serine/threonine kinase regulator activity"/>
    <property type="evidence" value="ECO:0007669"/>
    <property type="project" value="InterPro"/>
</dbReference>
<dbReference type="Pfam" id="PF16899">
    <property type="entry name" value="Cyclin_C_2"/>
    <property type="match status" value="1"/>
</dbReference>
<keyword evidence="1" id="KW-0195">Cyclin</keyword>
<dbReference type="OrthoDB" id="340962at2759"/>
<feature type="region of interest" description="Disordered" evidence="2">
    <location>
        <begin position="1"/>
        <end position="28"/>
    </location>
</feature>
<organism evidence="4 5">
    <name type="scientific">Tilletiopsis washingtonensis</name>
    <dbReference type="NCBI Taxonomy" id="58919"/>
    <lineage>
        <taxon>Eukaryota</taxon>
        <taxon>Fungi</taxon>
        <taxon>Dikarya</taxon>
        <taxon>Basidiomycota</taxon>
        <taxon>Ustilaginomycotina</taxon>
        <taxon>Exobasidiomycetes</taxon>
        <taxon>Entylomatales</taxon>
        <taxon>Entylomatales incertae sedis</taxon>
        <taxon>Tilletiopsis</taxon>
    </lineage>
</organism>
<feature type="region of interest" description="Disordered" evidence="2">
    <location>
        <begin position="286"/>
        <end position="327"/>
    </location>
</feature>
<feature type="compositionally biased region" description="Basic and acidic residues" evidence="2">
    <location>
        <begin position="286"/>
        <end position="301"/>
    </location>
</feature>
<dbReference type="CDD" id="cd20524">
    <property type="entry name" value="CYCLIN_CCNH_rpt1"/>
    <property type="match status" value="1"/>
</dbReference>
<protein>
    <recommendedName>
        <fullName evidence="3">Cyclin C-terminal domain-containing protein</fullName>
    </recommendedName>
</protein>
<reference evidence="4 5" key="1">
    <citation type="journal article" date="2018" name="Mol. Biol. Evol.">
        <title>Broad Genomic Sampling Reveals a Smut Pathogenic Ancestry of the Fungal Clade Ustilaginomycotina.</title>
        <authorList>
            <person name="Kijpornyongpan T."/>
            <person name="Mondo S.J."/>
            <person name="Barry K."/>
            <person name="Sandor L."/>
            <person name="Lee J."/>
            <person name="Lipzen A."/>
            <person name="Pangilinan J."/>
            <person name="LaButti K."/>
            <person name="Hainaut M."/>
            <person name="Henrissat B."/>
            <person name="Grigoriev I.V."/>
            <person name="Spatafora J.W."/>
            <person name="Aime M.C."/>
        </authorList>
    </citation>
    <scope>NUCLEOTIDE SEQUENCE [LARGE SCALE GENOMIC DNA]</scope>
    <source>
        <strain evidence="4 5">MCA 4186</strain>
    </source>
</reference>
<dbReference type="STRING" id="58919.A0A316Z9I5"/>
<feature type="compositionally biased region" description="Pro residues" evidence="2">
    <location>
        <begin position="18"/>
        <end position="28"/>
    </location>
</feature>
<evidence type="ECO:0000259" key="3">
    <source>
        <dbReference type="Pfam" id="PF16899"/>
    </source>
</evidence>
<dbReference type="PANTHER" id="PTHR10026">
    <property type="entry name" value="CYCLIN"/>
    <property type="match status" value="1"/>
</dbReference>
<sequence length="490" mass="52247">MPAATPPSSSVSSVFLPPSAPTAPPSAPAPAYQLTSQYASWTFAPSTLAALRQSAWSAARDRLAQQWADELALSPGASQPVYPSHEALQLLVTSYLAKLRGLTKVLGVPEVVEEYAATYLKRYYVRKSELEGDVRGVMLTCVYLSLKSTSHALPLSRFASLLAGRGANAHSVASEIESSVRALEFGVADALGWELVLHTPGEALKGLILDLQTLEPSPLPLLRKLLPRAQALLALARLTRLELSYSASHIALACLRSAGSGEAEAMEQEAHDLVRRWLEAKEEAARKAGEAQRREKAEWRAKQAARQQKKNGEASSPTALGEDAISTSSPLGLSLSAILDLLERISEAIFAQEERAREAKANAPEGSKGPFVVDIEEVRRIDAELKACGDPEGKEGSALNKRKRQAEEEALASKRARKAEAVKAASGPDPFGSAPLLAPSLGDALDAGGKEEGSGGGGLFGREIERRKKQEKQGVDSDEDVPMLAGAVQK</sequence>
<keyword evidence="5" id="KW-1185">Reference proteome</keyword>
<feature type="compositionally biased region" description="Low complexity" evidence="2">
    <location>
        <begin position="1"/>
        <end position="17"/>
    </location>
</feature>
<feature type="compositionally biased region" description="Basic and acidic residues" evidence="2">
    <location>
        <begin position="462"/>
        <end position="475"/>
    </location>
</feature>
<dbReference type="Gene3D" id="1.10.472.10">
    <property type="entry name" value="Cyclin-like"/>
    <property type="match status" value="2"/>
</dbReference>
<dbReference type="EMBL" id="KZ819297">
    <property type="protein sequence ID" value="PWN96843.1"/>
    <property type="molecule type" value="Genomic_DNA"/>
</dbReference>
<evidence type="ECO:0000313" key="4">
    <source>
        <dbReference type="EMBL" id="PWN96843.1"/>
    </source>
</evidence>
<dbReference type="InterPro" id="IPR043198">
    <property type="entry name" value="Cyclin/Ssn8"/>
</dbReference>
<evidence type="ECO:0000256" key="2">
    <source>
        <dbReference type="SAM" id="MobiDB-lite"/>
    </source>
</evidence>